<dbReference type="EMBL" id="GBYX01476000">
    <property type="protein sequence ID" value="JAO05677.1"/>
    <property type="molecule type" value="Transcribed_RNA"/>
</dbReference>
<accession>A0A0S7ETR7</accession>
<gene>
    <name evidence="2" type="primary">PPUP8590</name>
</gene>
<evidence type="ECO:0000313" key="2">
    <source>
        <dbReference type="EMBL" id="JAO05677.1"/>
    </source>
</evidence>
<proteinExistence type="predicted"/>
<organism evidence="2">
    <name type="scientific">Poeciliopsis prolifica</name>
    <name type="common">blackstripe livebearer</name>
    <dbReference type="NCBI Taxonomy" id="188132"/>
    <lineage>
        <taxon>Eukaryota</taxon>
        <taxon>Metazoa</taxon>
        <taxon>Chordata</taxon>
        <taxon>Craniata</taxon>
        <taxon>Vertebrata</taxon>
        <taxon>Euteleostomi</taxon>
        <taxon>Actinopterygii</taxon>
        <taxon>Neopterygii</taxon>
        <taxon>Teleostei</taxon>
        <taxon>Neoteleostei</taxon>
        <taxon>Acanthomorphata</taxon>
        <taxon>Ovalentaria</taxon>
        <taxon>Atherinomorphae</taxon>
        <taxon>Cyprinodontiformes</taxon>
        <taxon>Poeciliidae</taxon>
        <taxon>Poeciliinae</taxon>
        <taxon>Poeciliopsis</taxon>
    </lineage>
</organism>
<feature type="region of interest" description="Disordered" evidence="1">
    <location>
        <begin position="62"/>
        <end position="90"/>
    </location>
</feature>
<feature type="non-terminal residue" evidence="2">
    <location>
        <position position="1"/>
    </location>
</feature>
<name>A0A0S7ETR7_9TELE</name>
<evidence type="ECO:0000256" key="1">
    <source>
        <dbReference type="SAM" id="MobiDB-lite"/>
    </source>
</evidence>
<reference evidence="2" key="1">
    <citation type="submission" date="2014-12" db="EMBL/GenBank/DDBJ databases">
        <title>Parallel Evolution in Life History Adaptation Evident in the Tissue-Specific Poeciliopsis prolifica transcriptome.</title>
        <authorList>
            <person name="Jue N.K."/>
            <person name="Foley R.J."/>
            <person name="Obergfell C."/>
            <person name="Reznick D.N."/>
            <person name="O'Neill R.J."/>
            <person name="O'Neill M.J."/>
        </authorList>
    </citation>
    <scope>NUCLEOTIDE SEQUENCE</scope>
</reference>
<sequence length="123" mass="13508">PVARSHLAAVLSAPCAFGGDSSARLADIWTQPLRSAPATTCLPFTSGRAHVSIRLQADFQRSPPLLPDLRKGRHKSGNVNKPQSFPEGGLESSAFHRLDLSVVRMFCIDFWPSQILFPNQTHF</sequence>
<protein>
    <submittedName>
        <fullName evidence="2">PPUP8590</fullName>
    </submittedName>
</protein>
<dbReference type="AlphaFoldDB" id="A0A0S7ETR7"/>